<protein>
    <submittedName>
        <fullName evidence="2">(northern house mosquito) hypothetical protein</fullName>
    </submittedName>
</protein>
<organism evidence="2">
    <name type="scientific">Culex pipiens</name>
    <name type="common">House mosquito</name>
    <dbReference type="NCBI Taxonomy" id="7175"/>
    <lineage>
        <taxon>Eukaryota</taxon>
        <taxon>Metazoa</taxon>
        <taxon>Ecdysozoa</taxon>
        <taxon>Arthropoda</taxon>
        <taxon>Hexapoda</taxon>
        <taxon>Insecta</taxon>
        <taxon>Pterygota</taxon>
        <taxon>Neoptera</taxon>
        <taxon>Endopterygota</taxon>
        <taxon>Diptera</taxon>
        <taxon>Nematocera</taxon>
        <taxon>Culicoidea</taxon>
        <taxon>Culicidae</taxon>
        <taxon>Culicinae</taxon>
        <taxon>Culicini</taxon>
        <taxon>Culex</taxon>
        <taxon>Culex</taxon>
    </lineage>
</organism>
<evidence type="ECO:0000256" key="1">
    <source>
        <dbReference type="SAM" id="Phobius"/>
    </source>
</evidence>
<feature type="transmembrane region" description="Helical" evidence="1">
    <location>
        <begin position="78"/>
        <end position="103"/>
    </location>
</feature>
<sequence length="136" mass="13908">MPCSSSTSEVVFRRRRYSTKAAIVSTAQSARAPKMEYPRAPPEVSDADAIWVEFSGLAEGGRVGMVVELVWGGVDGGWVAWVGPVILGGVGGWVAGAGLVGVVGEADASVVGMNVTMSLPVVMTDSVVLVVGSVVS</sequence>
<accession>A0A8D7ZU22</accession>
<dbReference type="AlphaFoldDB" id="A0A8D7ZU22"/>
<keyword evidence="1" id="KW-0472">Membrane</keyword>
<keyword evidence="1" id="KW-0812">Transmembrane</keyword>
<evidence type="ECO:0000313" key="2">
    <source>
        <dbReference type="EMBL" id="CAG6444481.1"/>
    </source>
</evidence>
<reference evidence="2" key="1">
    <citation type="submission" date="2021-05" db="EMBL/GenBank/DDBJ databases">
        <authorList>
            <person name="Alioto T."/>
            <person name="Alioto T."/>
            <person name="Gomez Garrido J."/>
        </authorList>
    </citation>
    <scope>NUCLEOTIDE SEQUENCE</scope>
</reference>
<name>A0A8D7ZU22_CULPI</name>
<proteinExistence type="predicted"/>
<dbReference type="EMBL" id="HBUE01002983">
    <property type="protein sequence ID" value="CAG6444481.1"/>
    <property type="molecule type" value="Transcribed_RNA"/>
</dbReference>
<keyword evidence="1" id="KW-1133">Transmembrane helix</keyword>
<feature type="transmembrane region" description="Helical" evidence="1">
    <location>
        <begin position="115"/>
        <end position="135"/>
    </location>
</feature>